<dbReference type="PATRIC" id="fig|817.51.peg.265"/>
<dbReference type="Gene3D" id="2.60.120.280">
    <property type="entry name" value="Regulatory protein AraC"/>
    <property type="match status" value="1"/>
</dbReference>
<dbReference type="GO" id="GO:0043565">
    <property type="term" value="F:sequence-specific DNA binding"/>
    <property type="evidence" value="ECO:0007669"/>
    <property type="project" value="InterPro"/>
</dbReference>
<sequence>MERKKEGFTNQRAIVLPEAIKKILVGNELTNLLYVTDIGYYPHATGHYRARRYGSQQHILIYCTEGEGWYSIHGQRQKVCKDQFFIIEAGLPHIYAASENSPWSIYWLHFTGEKSHLFNSFYNKLHKIDESPNARIKDRMQLFEEIYQNLEMGYSIENLEYTTLCLWHFIASFKFVSQFREINRAKQGDVTQEAISYMRKNIEKKLSLDDIAGSVNYSSSHFGQVFLKKSGYTPLNYFNQLKIQKACQLLDFSDLKIKEIAEQLGFYDQYHFSKVFYKQIGETPSSYKKRNKG</sequence>
<dbReference type="OrthoDB" id="9813413at2"/>
<evidence type="ECO:0000256" key="2">
    <source>
        <dbReference type="ARBA" id="ARBA00023125"/>
    </source>
</evidence>
<evidence type="ECO:0000313" key="7">
    <source>
        <dbReference type="EMBL" id="MCZ2686903.1"/>
    </source>
</evidence>
<evidence type="ECO:0000313" key="8">
    <source>
        <dbReference type="EMBL" id="QCQ36388.1"/>
    </source>
</evidence>
<name>A0A081TWT8_BACFG</name>
<reference evidence="15 16" key="3">
    <citation type="submission" date="2018-08" db="EMBL/GenBank/DDBJ databases">
        <title>A genome reference for cultivated species of the human gut microbiota.</title>
        <authorList>
            <person name="Zou Y."/>
            <person name="Xue W."/>
            <person name="Luo G."/>
        </authorList>
    </citation>
    <scope>NUCLEOTIDE SEQUENCE [LARGE SCALE GENOMIC DNA]</scope>
    <source>
        <strain evidence="12 15">AM18-6</strain>
        <strain evidence="11 16">OF01-1</strain>
    </source>
</reference>
<dbReference type="SMART" id="SM00342">
    <property type="entry name" value="HTH_ARAC"/>
    <property type="match status" value="1"/>
</dbReference>
<dbReference type="PROSITE" id="PS01124">
    <property type="entry name" value="HTH_ARAC_FAMILY_2"/>
    <property type="match status" value="1"/>
</dbReference>
<dbReference type="Proteomes" id="UP000501467">
    <property type="component" value="Chromosome"/>
</dbReference>
<dbReference type="EMBL" id="CP036546">
    <property type="protein sequence ID" value="QCQ45218.1"/>
    <property type="molecule type" value="Genomic_DNA"/>
</dbReference>
<evidence type="ECO:0000313" key="14">
    <source>
        <dbReference type="Proteomes" id="UP000036847"/>
    </source>
</evidence>
<dbReference type="PANTHER" id="PTHR43280:SF30">
    <property type="entry name" value="MMSAB OPERON REGULATORY PROTEIN"/>
    <property type="match status" value="1"/>
</dbReference>
<dbReference type="InterPro" id="IPR037923">
    <property type="entry name" value="HTH-like"/>
</dbReference>
<dbReference type="GeneID" id="99670792"/>
<dbReference type="InterPro" id="IPR018060">
    <property type="entry name" value="HTH_AraC"/>
</dbReference>
<dbReference type="EMBL" id="CP054003">
    <property type="protein sequence ID" value="QKH84658.1"/>
    <property type="molecule type" value="Genomic_DNA"/>
</dbReference>
<evidence type="ECO:0000313" key="9">
    <source>
        <dbReference type="EMBL" id="QCQ45218.1"/>
    </source>
</evidence>
<evidence type="ECO:0000313" key="16">
    <source>
        <dbReference type="Proteomes" id="UP000284614"/>
    </source>
</evidence>
<dbReference type="SUPFAM" id="SSF51215">
    <property type="entry name" value="Regulatory protein AraC"/>
    <property type="match status" value="1"/>
</dbReference>
<dbReference type="RefSeq" id="WP_005775995.1">
    <property type="nucleotide sequence ID" value="NZ_CABJEQ010000013.1"/>
</dbReference>
<dbReference type="PRINTS" id="PR00032">
    <property type="entry name" value="HTHARAC"/>
</dbReference>
<dbReference type="InterPro" id="IPR003313">
    <property type="entry name" value="AraC-bd"/>
</dbReference>
<dbReference type="Proteomes" id="UP000284614">
    <property type="component" value="Unassembled WGS sequence"/>
</dbReference>
<dbReference type="Pfam" id="PF02311">
    <property type="entry name" value="AraC_binding"/>
    <property type="match status" value="1"/>
</dbReference>
<dbReference type="Gene3D" id="1.10.10.60">
    <property type="entry name" value="Homeodomain-like"/>
    <property type="match status" value="2"/>
</dbReference>
<dbReference type="EMBL" id="JAPUAC010000005">
    <property type="protein sequence ID" value="MCZ2654365.1"/>
    <property type="molecule type" value="Genomic_DNA"/>
</dbReference>
<dbReference type="SUPFAM" id="SSF46689">
    <property type="entry name" value="Homeodomain-like"/>
    <property type="match status" value="2"/>
</dbReference>
<reference evidence="13 14" key="4">
    <citation type="submission" date="2019-03" db="EMBL/GenBank/DDBJ databases">
        <title>Complete genome assembly of MDR B. fragilis.</title>
        <authorList>
            <person name="Sydenham T.V."/>
            <person name="Hasman H."/>
            <person name="Justesen U.S."/>
        </authorList>
    </citation>
    <scope>NUCLEOTIDE SEQUENCE [LARGE SCALE GENOMIC DNA]</scope>
    <source>
        <strain evidence="8 13">DCMOUH0067B</strain>
        <strain evidence="9 14">DCMSKEJBY0001B</strain>
    </source>
</reference>
<evidence type="ECO:0000313" key="5">
    <source>
        <dbReference type="EMBL" id="KFX76021.1"/>
    </source>
</evidence>
<evidence type="ECO:0000256" key="3">
    <source>
        <dbReference type="ARBA" id="ARBA00023163"/>
    </source>
</evidence>
<dbReference type="Proteomes" id="UP000036847">
    <property type="component" value="Chromosome"/>
</dbReference>
<dbReference type="AlphaFoldDB" id="A0A081TWT8"/>
<dbReference type="Proteomes" id="UP001079672">
    <property type="component" value="Unassembled WGS sequence"/>
</dbReference>
<proteinExistence type="predicted"/>
<dbReference type="EMBL" id="JMZZ02000041">
    <property type="protein sequence ID" value="KFX76021.1"/>
    <property type="molecule type" value="Genomic_DNA"/>
</dbReference>
<keyword evidence="1" id="KW-0805">Transcription regulation</keyword>
<dbReference type="Pfam" id="PF12833">
    <property type="entry name" value="HTH_18"/>
    <property type="match status" value="1"/>
</dbReference>
<dbReference type="GO" id="GO:0003700">
    <property type="term" value="F:DNA-binding transcription factor activity"/>
    <property type="evidence" value="ECO:0007669"/>
    <property type="project" value="InterPro"/>
</dbReference>
<dbReference type="EMBL" id="QSDG01000010">
    <property type="protein sequence ID" value="RGY68306.1"/>
    <property type="molecule type" value="Genomic_DNA"/>
</dbReference>
<organism evidence="5">
    <name type="scientific">Bacteroides fragilis</name>
    <dbReference type="NCBI Taxonomy" id="817"/>
    <lineage>
        <taxon>Bacteria</taxon>
        <taxon>Pseudomonadati</taxon>
        <taxon>Bacteroidota</taxon>
        <taxon>Bacteroidia</taxon>
        <taxon>Bacteroidales</taxon>
        <taxon>Bacteroidaceae</taxon>
        <taxon>Bacteroides</taxon>
    </lineage>
</organism>
<evidence type="ECO:0000256" key="1">
    <source>
        <dbReference type="ARBA" id="ARBA00023015"/>
    </source>
</evidence>
<evidence type="ECO:0000313" key="13">
    <source>
        <dbReference type="Proteomes" id="UP000028294"/>
    </source>
</evidence>
<dbReference type="EMBL" id="CP036553">
    <property type="protein sequence ID" value="QCQ36388.1"/>
    <property type="molecule type" value="Genomic_DNA"/>
</dbReference>
<dbReference type="CDD" id="cd06986">
    <property type="entry name" value="cupin_MmsR-like_N"/>
    <property type="match status" value="1"/>
</dbReference>
<reference evidence="5" key="1">
    <citation type="book" date="2014" name="THE 24TH EUROPEAN CONGRESS OF CLINICAL MICROBIOLOGY AND INFECTIOUS DISEASES" publisher="ECCMID 2014" city="Barcelona, Spain">
        <title>Identification of resistance genes in three multidrug-resistant Bacteroides fragilis isolates by whole genome sequencing.</title>
        <editorList>
            <person name="Unknown"/>
            <person name="A."/>
        </editorList>
        <authorList>
            <person name="Sydenham T.V."/>
            <person name="Hasman H."/>
            <person name="Wang M."/>
            <person name="Soki J."/>
            <person name="Nagy E."/>
            <person name="Justesen U.S."/>
        </authorList>
    </citation>
    <scope>NUCLEOTIDE SEQUENCE</scope>
    <source>
        <strain evidence="5">DCMOUH0018B</strain>
        <strain evidence="9">DCMSKEJBY0001B</strain>
    </source>
</reference>
<gene>
    <name evidence="12" type="ORF">DW228_06805</name>
    <name evidence="11" type="ORF">DXA27_12125</name>
    <name evidence="9" type="ORF">EC80_010325</name>
    <name evidence="5" type="ORF">EE52_0204310</name>
    <name evidence="10" type="ORF">FOC69_09930</name>
    <name evidence="8" type="ORF">IA74_009810</name>
    <name evidence="6" type="ORF">O1422_09325</name>
    <name evidence="7" type="ORF">O1433_05250</name>
</gene>
<evidence type="ECO:0000313" key="11">
    <source>
        <dbReference type="EMBL" id="RGY68306.1"/>
    </source>
</evidence>
<evidence type="ECO:0000259" key="4">
    <source>
        <dbReference type="PROSITE" id="PS01124"/>
    </source>
</evidence>
<reference evidence="5" key="2">
    <citation type="submission" date="2014-07" db="EMBL/GenBank/DDBJ databases">
        <title>Genetics and epidemiology of antimicrobial resistance in B. fragilis group.</title>
        <authorList>
            <person name="Sydenham T.V."/>
            <person name="Hasman H."/>
            <person name="Kemp M."/>
            <person name="Justesen U.S."/>
        </authorList>
    </citation>
    <scope>NUCLEOTIDE SEQUENCE [LARGE SCALE GENOMIC DNA]</scope>
    <source>
        <strain evidence="5">DCMOUH0018B</strain>
    </source>
</reference>
<dbReference type="PANTHER" id="PTHR43280">
    <property type="entry name" value="ARAC-FAMILY TRANSCRIPTIONAL REGULATOR"/>
    <property type="match status" value="1"/>
</dbReference>
<evidence type="ECO:0000313" key="17">
    <source>
        <dbReference type="Proteomes" id="UP000501467"/>
    </source>
</evidence>
<evidence type="ECO:0000313" key="10">
    <source>
        <dbReference type="EMBL" id="QKH84658.1"/>
    </source>
</evidence>
<dbReference type="Proteomes" id="UP000266644">
    <property type="component" value="Unassembled WGS sequence"/>
</dbReference>
<reference evidence="10 17" key="5">
    <citation type="submission" date="2020-05" db="EMBL/GenBank/DDBJ databases">
        <title>FDA dAtabase for Regulatory Grade micrObial Sequences (FDA-ARGOS): Supporting development and validation of Infectious Disease Dx tests.</title>
        <authorList>
            <person name="Bojja K."/>
            <person name="Kessler A."/>
            <person name="Tallon L."/>
            <person name="Sadzewicz L."/>
            <person name="Zhao X."/>
            <person name="Vavikolanu K."/>
            <person name="Mehta A."/>
            <person name="Aluvathingal J."/>
            <person name="Nadendla S."/>
            <person name="Myers T."/>
            <person name="Yan Y."/>
            <person name="Sichtig H."/>
        </authorList>
    </citation>
    <scope>NUCLEOTIDE SEQUENCE [LARGE SCALE GENOMIC DNA]</scope>
    <source>
        <strain evidence="10 17">FDAARGOS_763</strain>
    </source>
</reference>
<evidence type="ECO:0000313" key="15">
    <source>
        <dbReference type="Proteomes" id="UP000266644"/>
    </source>
</evidence>
<evidence type="ECO:0000313" key="6">
    <source>
        <dbReference type="EMBL" id="MCZ2654365.1"/>
    </source>
</evidence>
<evidence type="ECO:0000313" key="12">
    <source>
        <dbReference type="EMBL" id="RHH13942.1"/>
    </source>
</evidence>
<feature type="domain" description="HTH araC/xylS-type" evidence="4">
    <location>
        <begin position="192"/>
        <end position="290"/>
    </location>
</feature>
<keyword evidence="2" id="KW-0238">DNA-binding</keyword>
<dbReference type="InterPro" id="IPR009057">
    <property type="entry name" value="Homeodomain-like_sf"/>
</dbReference>
<protein>
    <submittedName>
        <fullName evidence="5 6">Transcriptional regulator</fullName>
    </submittedName>
</protein>
<dbReference type="EMBL" id="QRJE01000009">
    <property type="protein sequence ID" value="RHH13942.1"/>
    <property type="molecule type" value="Genomic_DNA"/>
</dbReference>
<dbReference type="EMBL" id="JAPTZU010000002">
    <property type="protein sequence ID" value="MCZ2686903.1"/>
    <property type="molecule type" value="Genomic_DNA"/>
</dbReference>
<dbReference type="Proteomes" id="UP000028294">
    <property type="component" value="Chromosome"/>
</dbReference>
<keyword evidence="3" id="KW-0804">Transcription</keyword>
<accession>A0A081TWT8</accession>
<reference evidence="6" key="6">
    <citation type="submission" date="2022-12" db="EMBL/GenBank/DDBJ databases">
        <title>Development of a Multilocus Sequence Typing Scheme for Bacteroides fragilis Based on Whole Genome Sequencing Data and Clinical Application.</title>
        <authorList>
            <person name="Nielsen F.D."/>
            <person name="Justesen U.S."/>
        </authorList>
    </citation>
    <scope>NUCLEOTIDE SEQUENCE</scope>
    <source>
        <strain evidence="7">BF_AM_ODE_DK_2015_4</strain>
        <strain evidence="6">BF_BC_ODE_DK_2015_2</strain>
    </source>
</reference>
<dbReference type="Proteomes" id="UP001075704">
    <property type="component" value="Unassembled WGS sequence"/>
</dbReference>
<dbReference type="InterPro" id="IPR020449">
    <property type="entry name" value="Tscrpt_reg_AraC-type_HTH"/>
</dbReference>